<evidence type="ECO:0000313" key="1">
    <source>
        <dbReference type="EMBL" id="CAD1820635.1"/>
    </source>
</evidence>
<name>A0A6V7NQ19_ANACO</name>
<dbReference type="PANTHER" id="PTHR37754">
    <property type="entry name" value="CALCIUM ION-BINDING PROTEIN"/>
    <property type="match status" value="1"/>
</dbReference>
<dbReference type="EMBL" id="LR862141">
    <property type="protein sequence ID" value="CAD1820635.1"/>
    <property type="molecule type" value="Genomic_DNA"/>
</dbReference>
<dbReference type="AlphaFoldDB" id="A0A6V7NQ19"/>
<gene>
    <name evidence="1" type="ORF">CB5_LOCUS3846</name>
</gene>
<dbReference type="PANTHER" id="PTHR37754:SF1">
    <property type="entry name" value="CALCIUM ION-BINDING PROTEIN"/>
    <property type="match status" value="1"/>
</dbReference>
<proteinExistence type="predicted"/>
<organism evidence="1">
    <name type="scientific">Ananas comosus var. bracteatus</name>
    <name type="common">red pineapple</name>
    <dbReference type="NCBI Taxonomy" id="296719"/>
    <lineage>
        <taxon>Eukaryota</taxon>
        <taxon>Viridiplantae</taxon>
        <taxon>Streptophyta</taxon>
        <taxon>Embryophyta</taxon>
        <taxon>Tracheophyta</taxon>
        <taxon>Spermatophyta</taxon>
        <taxon>Magnoliopsida</taxon>
        <taxon>Liliopsida</taxon>
        <taxon>Poales</taxon>
        <taxon>Bromeliaceae</taxon>
        <taxon>Bromelioideae</taxon>
        <taxon>Ananas</taxon>
    </lineage>
</organism>
<accession>A0A6V7NQ19</accession>
<reference evidence="1" key="1">
    <citation type="submission" date="2020-07" db="EMBL/GenBank/DDBJ databases">
        <authorList>
            <person name="Lin J."/>
        </authorList>
    </citation>
    <scope>NUCLEOTIDE SEQUENCE</scope>
</reference>
<protein>
    <submittedName>
        <fullName evidence="1">Uncharacterized protein</fullName>
    </submittedName>
</protein>
<sequence length="163" mass="18372">MSVSDTSLFVLDSYLTQTHHGCLPGINSAATNQVYERYFKDKDIKTFEDFHINFVIFCKNSQLFRTLNHAGLLRQRMGKSVDKPKTFFEFMEKHLKERKTNPTAMITTGLAAPAAAMALKRTGQNIPAVKNFRLNLIPDAVFVPSCTLLALFAVRLLQLKSST</sequence>